<dbReference type="PROSITE" id="PS50011">
    <property type="entry name" value="PROTEIN_KINASE_DOM"/>
    <property type="match status" value="1"/>
</dbReference>
<keyword evidence="12" id="KW-0812">Transmembrane</keyword>
<dbReference type="Pfam" id="PF03793">
    <property type="entry name" value="PASTA"/>
    <property type="match status" value="3"/>
</dbReference>
<evidence type="ECO:0000313" key="15">
    <source>
        <dbReference type="EMBL" id="MBF8185609.1"/>
    </source>
</evidence>
<dbReference type="GO" id="GO:0005524">
    <property type="term" value="F:ATP binding"/>
    <property type="evidence" value="ECO:0007669"/>
    <property type="project" value="UniProtKB-UniRule"/>
</dbReference>
<evidence type="ECO:0000256" key="5">
    <source>
        <dbReference type="ARBA" id="ARBA00022741"/>
    </source>
</evidence>
<evidence type="ECO:0000256" key="2">
    <source>
        <dbReference type="ARBA" id="ARBA00022527"/>
    </source>
</evidence>
<comment type="catalytic activity">
    <reaction evidence="8">
        <text>L-threonyl-[protein] + ATP = O-phospho-L-threonyl-[protein] + ADP + H(+)</text>
        <dbReference type="Rhea" id="RHEA:46608"/>
        <dbReference type="Rhea" id="RHEA-COMP:11060"/>
        <dbReference type="Rhea" id="RHEA-COMP:11605"/>
        <dbReference type="ChEBI" id="CHEBI:15378"/>
        <dbReference type="ChEBI" id="CHEBI:30013"/>
        <dbReference type="ChEBI" id="CHEBI:30616"/>
        <dbReference type="ChEBI" id="CHEBI:61977"/>
        <dbReference type="ChEBI" id="CHEBI:456216"/>
        <dbReference type="EC" id="2.7.11.1"/>
    </reaction>
</comment>
<feature type="compositionally biased region" description="Polar residues" evidence="11">
    <location>
        <begin position="543"/>
        <end position="555"/>
    </location>
</feature>
<dbReference type="Gene3D" id="3.30.200.20">
    <property type="entry name" value="Phosphorylase Kinase, domain 1"/>
    <property type="match status" value="1"/>
</dbReference>
<keyword evidence="4" id="KW-0677">Repeat</keyword>
<evidence type="ECO:0000256" key="11">
    <source>
        <dbReference type="SAM" id="MobiDB-lite"/>
    </source>
</evidence>
<gene>
    <name evidence="15" type="primary">pknB</name>
    <name evidence="15" type="ORF">ITP53_07635</name>
</gene>
<dbReference type="EMBL" id="JADOGI010000016">
    <property type="protein sequence ID" value="MBF8185609.1"/>
    <property type="molecule type" value="Genomic_DNA"/>
</dbReference>
<evidence type="ECO:0000259" key="14">
    <source>
        <dbReference type="PROSITE" id="PS51178"/>
    </source>
</evidence>
<dbReference type="CDD" id="cd14014">
    <property type="entry name" value="STKc_PknB_like"/>
    <property type="match status" value="1"/>
</dbReference>
<keyword evidence="12" id="KW-0472">Membrane</keyword>
<organism evidence="15 16">
    <name type="scientific">Nonomuraea cypriaca</name>
    <dbReference type="NCBI Taxonomy" id="1187855"/>
    <lineage>
        <taxon>Bacteria</taxon>
        <taxon>Bacillati</taxon>
        <taxon>Actinomycetota</taxon>
        <taxon>Actinomycetes</taxon>
        <taxon>Streptosporangiales</taxon>
        <taxon>Streptosporangiaceae</taxon>
        <taxon>Nonomuraea</taxon>
    </lineage>
</organism>
<dbReference type="Proteomes" id="UP000605361">
    <property type="component" value="Unassembled WGS sequence"/>
</dbReference>
<proteinExistence type="predicted"/>
<dbReference type="CDD" id="cd06577">
    <property type="entry name" value="PASTA_pknB"/>
    <property type="match status" value="3"/>
</dbReference>
<dbReference type="InterPro" id="IPR011009">
    <property type="entry name" value="Kinase-like_dom_sf"/>
</dbReference>
<dbReference type="FunFam" id="1.10.510.10:FF:000021">
    <property type="entry name" value="Serine/threonine protein kinase"/>
    <property type="match status" value="1"/>
</dbReference>
<keyword evidence="5 10" id="KW-0547">Nucleotide-binding</keyword>
<feature type="compositionally biased region" description="Polar residues" evidence="11">
    <location>
        <begin position="302"/>
        <end position="314"/>
    </location>
</feature>
<dbReference type="SUPFAM" id="SSF56112">
    <property type="entry name" value="Protein kinase-like (PK-like)"/>
    <property type="match status" value="1"/>
</dbReference>
<comment type="caution">
    <text evidence="15">The sequence shown here is derived from an EMBL/GenBank/DDBJ whole genome shotgun (WGS) entry which is preliminary data.</text>
</comment>
<dbReference type="EC" id="2.7.11.1" evidence="1"/>
<keyword evidence="2" id="KW-0723">Serine/threonine-protein kinase</keyword>
<dbReference type="FunFam" id="3.30.200.20:FF:000035">
    <property type="entry name" value="Serine/threonine protein kinase Stk1"/>
    <property type="match status" value="1"/>
</dbReference>
<dbReference type="InterPro" id="IPR017441">
    <property type="entry name" value="Protein_kinase_ATP_BS"/>
</dbReference>
<keyword evidence="7 10" id="KW-0067">ATP-binding</keyword>
<dbReference type="Gene3D" id="1.10.510.10">
    <property type="entry name" value="Transferase(Phosphotransferase) domain 1"/>
    <property type="match status" value="1"/>
</dbReference>
<feature type="domain" description="Protein kinase" evidence="13">
    <location>
        <begin position="11"/>
        <end position="277"/>
    </location>
</feature>
<evidence type="ECO:0000256" key="9">
    <source>
        <dbReference type="ARBA" id="ARBA00048679"/>
    </source>
</evidence>
<feature type="region of interest" description="Disordered" evidence="11">
    <location>
        <begin position="539"/>
        <end position="618"/>
    </location>
</feature>
<evidence type="ECO:0000256" key="4">
    <source>
        <dbReference type="ARBA" id="ARBA00022737"/>
    </source>
</evidence>
<feature type="transmembrane region" description="Helical" evidence="12">
    <location>
        <begin position="347"/>
        <end position="368"/>
    </location>
</feature>
<dbReference type="GO" id="GO:0045717">
    <property type="term" value="P:negative regulation of fatty acid biosynthetic process"/>
    <property type="evidence" value="ECO:0007669"/>
    <property type="project" value="UniProtKB-ARBA"/>
</dbReference>
<dbReference type="Pfam" id="PF00069">
    <property type="entry name" value="Pkinase"/>
    <property type="match status" value="1"/>
</dbReference>
<dbReference type="InterPro" id="IPR000719">
    <property type="entry name" value="Prot_kinase_dom"/>
</dbReference>
<keyword evidence="16" id="KW-1185">Reference proteome</keyword>
<dbReference type="PANTHER" id="PTHR43289">
    <property type="entry name" value="MITOGEN-ACTIVATED PROTEIN KINASE KINASE KINASE 20-RELATED"/>
    <property type="match status" value="1"/>
</dbReference>
<dbReference type="RefSeq" id="WP_195894594.1">
    <property type="nucleotide sequence ID" value="NZ_JADOGI010000016.1"/>
</dbReference>
<feature type="region of interest" description="Disordered" evidence="11">
    <location>
        <begin position="302"/>
        <end position="338"/>
    </location>
</feature>
<keyword evidence="6 15" id="KW-0418">Kinase</keyword>
<dbReference type="InterPro" id="IPR008271">
    <property type="entry name" value="Ser/Thr_kinase_AS"/>
</dbReference>
<evidence type="ECO:0000256" key="7">
    <source>
        <dbReference type="ARBA" id="ARBA00022840"/>
    </source>
</evidence>
<evidence type="ECO:0000256" key="6">
    <source>
        <dbReference type="ARBA" id="ARBA00022777"/>
    </source>
</evidence>
<evidence type="ECO:0000313" key="16">
    <source>
        <dbReference type="Proteomes" id="UP000605361"/>
    </source>
</evidence>
<dbReference type="PROSITE" id="PS51178">
    <property type="entry name" value="PASTA"/>
    <property type="match status" value="2"/>
</dbReference>
<reference evidence="15" key="1">
    <citation type="submission" date="2020-11" db="EMBL/GenBank/DDBJ databases">
        <title>Whole-genome analyses of Nonomuraea sp. K274.</title>
        <authorList>
            <person name="Veyisoglu A."/>
        </authorList>
    </citation>
    <scope>NUCLEOTIDE SEQUENCE</scope>
    <source>
        <strain evidence="15">K274</strain>
    </source>
</reference>
<feature type="binding site" evidence="10">
    <location>
        <position position="40"/>
    </location>
    <ligand>
        <name>ATP</name>
        <dbReference type="ChEBI" id="CHEBI:30616"/>
    </ligand>
</feature>
<dbReference type="PROSITE" id="PS00108">
    <property type="entry name" value="PROTEIN_KINASE_ST"/>
    <property type="match status" value="1"/>
</dbReference>
<evidence type="ECO:0000256" key="8">
    <source>
        <dbReference type="ARBA" id="ARBA00047899"/>
    </source>
</evidence>
<name>A0A931A8W8_9ACTN</name>
<comment type="catalytic activity">
    <reaction evidence="9">
        <text>L-seryl-[protein] + ATP = O-phospho-L-seryl-[protein] + ADP + H(+)</text>
        <dbReference type="Rhea" id="RHEA:17989"/>
        <dbReference type="Rhea" id="RHEA-COMP:9863"/>
        <dbReference type="Rhea" id="RHEA-COMP:11604"/>
        <dbReference type="ChEBI" id="CHEBI:15378"/>
        <dbReference type="ChEBI" id="CHEBI:29999"/>
        <dbReference type="ChEBI" id="CHEBI:30616"/>
        <dbReference type="ChEBI" id="CHEBI:83421"/>
        <dbReference type="ChEBI" id="CHEBI:456216"/>
        <dbReference type="EC" id="2.7.11.1"/>
    </reaction>
</comment>
<accession>A0A931A8W8</accession>
<feature type="domain" description="PASTA" evidence="14">
    <location>
        <begin position="507"/>
        <end position="572"/>
    </location>
</feature>
<dbReference type="AlphaFoldDB" id="A0A931A8W8"/>
<evidence type="ECO:0000256" key="1">
    <source>
        <dbReference type="ARBA" id="ARBA00012513"/>
    </source>
</evidence>
<keyword evidence="12" id="KW-1133">Transmembrane helix</keyword>
<dbReference type="SMART" id="SM00220">
    <property type="entry name" value="S_TKc"/>
    <property type="match status" value="1"/>
</dbReference>
<evidence type="ECO:0000259" key="13">
    <source>
        <dbReference type="PROSITE" id="PS50011"/>
    </source>
</evidence>
<evidence type="ECO:0000256" key="10">
    <source>
        <dbReference type="PROSITE-ProRule" id="PRU10141"/>
    </source>
</evidence>
<dbReference type="PANTHER" id="PTHR43289:SF6">
    <property type="entry name" value="SERINE_THREONINE-PROTEIN KINASE NEKL-3"/>
    <property type="match status" value="1"/>
</dbReference>
<keyword evidence="3" id="KW-0808">Transferase</keyword>
<sequence length="618" mass="66481">MTQPRLLGGRYELDGVVGRGGMAEVYRARDIRLDRIVAIKTLRSDLARDHTFQARFRREAQSAASLNHPAVVAVYDTGEDVTDGAPVPYIVMEYVDGRTLRDLLRQDRRLLPERASELVDGILRALDYSHRGGIVHRDIKPANVMITRAGDVKVMDFGIARAMADSAATMTQTAQVIGTAQYLSPEQARGERVDARSDIYSTGCLLYELLTGQPPFTGDSPVAIAYQHVREEPIPPSQIDREIPAWADAIVLKAMAKDPAHRYQSAGEMRADIQRAMSGMPVDAQTMAMTGNYGQGTRMMSTTQAGAGPSTQRTGAVPPYEYGEGEGGGRGGRRRASGGGGNAVKTALWIVIPLLIIGAFVTVGYLVFGNPGAPAETSIEIPSLVSQQRAFAEDQLKKLELNVEVVQEFNSDVDKGTVIKTEPAEGTKVNKGDNVKLFVSKGVEKIQVPAGLVGLSQDEAMKMLSDAELRGTVKTRVSSKKQGTVIDTRPKAGEEIEKNGTVTLYVPKDLGEVPSVIGLTEEDARAQIEGAGFKAKVVPQPAQDPQGTVVQQNPADGTPLPPGTTVTIVVSTGPEFPTEQPTEEFPSDLPTEEQPTEEFPDEQQPPEDNPIDDGGLSG</sequence>
<dbReference type="SMART" id="SM00740">
    <property type="entry name" value="PASTA"/>
    <property type="match status" value="3"/>
</dbReference>
<dbReference type="InterPro" id="IPR005543">
    <property type="entry name" value="PASTA_dom"/>
</dbReference>
<dbReference type="GO" id="GO:0004674">
    <property type="term" value="F:protein serine/threonine kinase activity"/>
    <property type="evidence" value="ECO:0007669"/>
    <property type="project" value="UniProtKB-KW"/>
</dbReference>
<evidence type="ECO:0000256" key="3">
    <source>
        <dbReference type="ARBA" id="ARBA00022679"/>
    </source>
</evidence>
<dbReference type="NCBIfam" id="NF033483">
    <property type="entry name" value="PknB_PASTA_kin"/>
    <property type="match status" value="1"/>
</dbReference>
<feature type="compositionally biased region" description="Acidic residues" evidence="11">
    <location>
        <begin position="581"/>
        <end position="611"/>
    </location>
</feature>
<dbReference type="Gene3D" id="3.30.10.20">
    <property type="match status" value="3"/>
</dbReference>
<protein>
    <recommendedName>
        <fullName evidence="1">non-specific serine/threonine protein kinase</fullName>
        <ecNumber evidence="1">2.7.11.1</ecNumber>
    </recommendedName>
</protein>
<dbReference type="PROSITE" id="PS00107">
    <property type="entry name" value="PROTEIN_KINASE_ATP"/>
    <property type="match status" value="1"/>
</dbReference>
<feature type="domain" description="PASTA" evidence="14">
    <location>
        <begin position="375"/>
        <end position="441"/>
    </location>
</feature>
<evidence type="ECO:0000256" key="12">
    <source>
        <dbReference type="SAM" id="Phobius"/>
    </source>
</evidence>